<evidence type="ECO:0000256" key="4">
    <source>
        <dbReference type="ARBA" id="ARBA00023014"/>
    </source>
</evidence>
<dbReference type="Gene3D" id="1.10.340.30">
    <property type="entry name" value="Hypothetical protein, domain 2"/>
    <property type="match status" value="1"/>
</dbReference>
<sequence length="282" mass="31641">MEAARRELLSIEGVGPKTADCVLLFSCGRDVIPVDTHVFRVTKRLGMVPEDASHEEARRILMEEIPPGMKGSVHVCLIKLGREICKARGPKHNICFLLDLCDYARKIGIYRAAEARPYTFIVDRMLGRLVAWLRILGYDTKSALDFKPSNAEDKALVEAAKKERRILVSRDRALVDAAKKAGVDAVLVKSDDVKGQLEELMKRYPLDVDPNMTRCTACNSTLREASGSDIDKIRKEAPSHLIDSRASFWICNGCGKVYWQGSHWRNILKTAEEVKSSRKAQD</sequence>
<dbReference type="eggNOG" id="arCOG04290">
    <property type="taxonomic scope" value="Archaea"/>
</dbReference>
<reference evidence="6 7" key="1">
    <citation type="journal article" date="2012" name="J. Bacteriol.">
        <title>Complete genome sequence of a thermophilic methanogen, Methanocella conradii HZ254, isolated from Chinese rice field soil.</title>
        <authorList>
            <person name="Lu Z."/>
            <person name="Lu Y."/>
        </authorList>
    </citation>
    <scope>NUCLEOTIDE SEQUENCE [LARGE SCALE GENOMIC DNA]</scope>
    <source>
        <strain evidence="7">DSM 24694 / JCM 17849 / CGMCC 1.5162 / HZ254</strain>
    </source>
</reference>
<dbReference type="EMBL" id="CP003243">
    <property type="protein sequence ID" value="AFD00114.1"/>
    <property type="molecule type" value="Genomic_DNA"/>
</dbReference>
<dbReference type="CDD" id="cd00056">
    <property type="entry name" value="ENDO3c"/>
    <property type="match status" value="1"/>
</dbReference>
<dbReference type="InterPro" id="IPR002782">
    <property type="entry name" value="Mut7-C_RNAse_dom"/>
</dbReference>
<dbReference type="HOGENOM" id="CLU_985564_0_0_2"/>
<evidence type="ECO:0000259" key="5">
    <source>
        <dbReference type="Pfam" id="PF01927"/>
    </source>
</evidence>
<comment type="cofactor">
    <cofactor evidence="1">
        <name>[4Fe-4S] cluster</name>
        <dbReference type="ChEBI" id="CHEBI:49883"/>
    </cofactor>
</comment>
<evidence type="ECO:0000313" key="6">
    <source>
        <dbReference type="EMBL" id="AFD00114.1"/>
    </source>
</evidence>
<dbReference type="InterPro" id="IPR003265">
    <property type="entry name" value="HhH-GPD_domain"/>
</dbReference>
<dbReference type="SUPFAM" id="SSF48150">
    <property type="entry name" value="DNA-glycosylase"/>
    <property type="match status" value="1"/>
</dbReference>
<dbReference type="PANTHER" id="PTHR39081:SF1">
    <property type="entry name" value="MUT7-C RNASE DOMAIN-CONTAINING PROTEIN"/>
    <property type="match status" value="1"/>
</dbReference>
<dbReference type="Proteomes" id="UP000005233">
    <property type="component" value="Chromosome"/>
</dbReference>
<dbReference type="STRING" id="1041930.Mtc_1360"/>
<dbReference type="KEGG" id="mez:Mtc_1360"/>
<dbReference type="PANTHER" id="PTHR39081">
    <property type="entry name" value="MUT7-C DOMAIN-CONTAINING PROTEIN"/>
    <property type="match status" value="1"/>
</dbReference>
<evidence type="ECO:0000256" key="2">
    <source>
        <dbReference type="ARBA" id="ARBA00022723"/>
    </source>
</evidence>
<keyword evidence="2" id="KW-0479">Metal-binding</keyword>
<name>H8IAL7_METCZ</name>
<protein>
    <recommendedName>
        <fullName evidence="5">Mut7-C RNAse domain-containing protein</fullName>
    </recommendedName>
</protein>
<keyword evidence="7" id="KW-1185">Reference proteome</keyword>
<accession>H8IAL7</accession>
<proteinExistence type="predicted"/>
<dbReference type="InterPro" id="IPR011257">
    <property type="entry name" value="DNA_glycosylase"/>
</dbReference>
<organism evidence="6 7">
    <name type="scientific">Methanocella conradii (strain DSM 24694 / JCM 17849 / CGMCC 1.5162 / HZ254)</name>
    <dbReference type="NCBI Taxonomy" id="1041930"/>
    <lineage>
        <taxon>Archaea</taxon>
        <taxon>Methanobacteriati</taxon>
        <taxon>Methanobacteriota</taxon>
        <taxon>Stenosarchaea group</taxon>
        <taxon>Methanomicrobia</taxon>
        <taxon>Methanocellales</taxon>
        <taxon>Methanocellaceae</taxon>
        <taxon>Methanocella</taxon>
    </lineage>
</organism>
<evidence type="ECO:0000256" key="1">
    <source>
        <dbReference type="ARBA" id="ARBA00001966"/>
    </source>
</evidence>
<dbReference type="GO" id="GO:0046872">
    <property type="term" value="F:metal ion binding"/>
    <property type="evidence" value="ECO:0007669"/>
    <property type="project" value="UniProtKB-KW"/>
</dbReference>
<dbReference type="GO" id="GO:0006284">
    <property type="term" value="P:base-excision repair"/>
    <property type="evidence" value="ECO:0007669"/>
    <property type="project" value="InterPro"/>
</dbReference>
<dbReference type="Pfam" id="PF01927">
    <property type="entry name" value="Mut7-C"/>
    <property type="match status" value="1"/>
</dbReference>
<dbReference type="AlphaFoldDB" id="H8IAL7"/>
<dbReference type="GO" id="GO:0140097">
    <property type="term" value="F:catalytic activity, acting on DNA"/>
    <property type="evidence" value="ECO:0007669"/>
    <property type="project" value="UniProtKB-ARBA"/>
</dbReference>
<feature type="domain" description="Mut7-C RNAse" evidence="5">
    <location>
        <begin position="120"/>
        <end position="269"/>
    </location>
</feature>
<evidence type="ECO:0000256" key="3">
    <source>
        <dbReference type="ARBA" id="ARBA00023004"/>
    </source>
</evidence>
<dbReference type="InterPro" id="IPR003651">
    <property type="entry name" value="Endonuclease3_FeS-loop_motif"/>
</dbReference>
<dbReference type="SMART" id="SM00525">
    <property type="entry name" value="FES"/>
    <property type="match status" value="1"/>
</dbReference>
<dbReference type="eggNOG" id="arCOG00459">
    <property type="taxonomic scope" value="Archaea"/>
</dbReference>
<dbReference type="GO" id="GO:0016787">
    <property type="term" value="F:hydrolase activity"/>
    <property type="evidence" value="ECO:0007669"/>
    <property type="project" value="UniProtKB-ARBA"/>
</dbReference>
<dbReference type="InterPro" id="IPR023170">
    <property type="entry name" value="HhH_base_excis_C"/>
</dbReference>
<keyword evidence="4" id="KW-0411">Iron-sulfur</keyword>
<dbReference type="GO" id="GO:0051539">
    <property type="term" value="F:4 iron, 4 sulfur cluster binding"/>
    <property type="evidence" value="ECO:0007669"/>
    <property type="project" value="InterPro"/>
</dbReference>
<gene>
    <name evidence="6" type="ordered locus">Mtc_1360</name>
</gene>
<evidence type="ECO:0000313" key="7">
    <source>
        <dbReference type="Proteomes" id="UP000005233"/>
    </source>
</evidence>
<dbReference type="Gene3D" id="1.10.1670.10">
    <property type="entry name" value="Helix-hairpin-Helix base-excision DNA repair enzymes (C-terminal)"/>
    <property type="match status" value="1"/>
</dbReference>
<keyword evidence="3" id="KW-0408">Iron</keyword>